<dbReference type="EMBL" id="AF083948">
    <property type="protein sequence ID" value="AAC79454.1"/>
    <property type="molecule type" value="Genomic_DNA"/>
</dbReference>
<evidence type="ECO:0000259" key="6">
    <source>
        <dbReference type="Pfam" id="PF07298"/>
    </source>
</evidence>
<dbReference type="Pfam" id="PF07298">
    <property type="entry name" value="NnrU"/>
    <property type="match status" value="1"/>
</dbReference>
<keyword evidence="4 5" id="KW-0472">Membrane</keyword>
<feature type="domain" description="NnrU" evidence="6">
    <location>
        <begin position="49"/>
        <end position="266"/>
    </location>
</feature>
<accession>Q9Z3V3</accession>
<evidence type="ECO:0000256" key="3">
    <source>
        <dbReference type="ARBA" id="ARBA00022989"/>
    </source>
</evidence>
<feature type="transmembrane region" description="Helical" evidence="5">
    <location>
        <begin position="80"/>
        <end position="101"/>
    </location>
</feature>
<evidence type="ECO:0000256" key="5">
    <source>
        <dbReference type="SAM" id="Phobius"/>
    </source>
</evidence>
<evidence type="ECO:0000256" key="1">
    <source>
        <dbReference type="ARBA" id="ARBA00004141"/>
    </source>
</evidence>
<sequence>MQPADRNDHPHADRFSRMPAPACFHRKTVDGSSAGGGGGRAGDLCVSQLYLSLIAFLLLHSVPALPPVRAGIIATIGRKTYLALYSTISTLLLAWVFHAALNTPYVELWEPAGSHAMVTLVFAPLGMFLVLAGLFSPNPTSITFRHDGRPGAIVAITRHPVLWGFLFWSGGHLIANGDLRSLILFGGLGLFSAAGFLMLDKRAKRRMNDCWPIFRDAHPLLPLAVIATRKNHLRIDAPMALAFALTAGLTLWLLFGGHALLFGADPLIMVTM</sequence>
<evidence type="ECO:0000256" key="4">
    <source>
        <dbReference type="ARBA" id="ARBA00023136"/>
    </source>
</evidence>
<dbReference type="GO" id="GO:0016020">
    <property type="term" value="C:membrane"/>
    <property type="evidence" value="ECO:0007669"/>
    <property type="project" value="UniProtKB-SubCell"/>
</dbReference>
<organism evidence="7">
    <name type="scientific">Pseudomonas sp. G-179</name>
    <dbReference type="NCBI Taxonomy" id="71238"/>
    <lineage>
        <taxon>Bacteria</taxon>
        <taxon>Pseudomonadati</taxon>
        <taxon>Pseudomonadota</taxon>
        <taxon>Alphaproteobacteria</taxon>
        <taxon>Hyphomicrobiales</taxon>
        <taxon>Rhizobiaceae</taxon>
    </lineage>
</organism>
<feature type="transmembrane region" description="Helical" evidence="5">
    <location>
        <begin position="239"/>
        <end position="262"/>
    </location>
</feature>
<feature type="transmembrane region" description="Helical" evidence="5">
    <location>
        <begin position="49"/>
        <end position="68"/>
    </location>
</feature>
<gene>
    <name evidence="7" type="primary">nnrU</name>
</gene>
<comment type="subcellular location">
    <subcellularLocation>
        <location evidence="1">Membrane</location>
        <topology evidence="1">Multi-pass membrane protein</topology>
    </subcellularLocation>
</comment>
<feature type="transmembrane region" description="Helical" evidence="5">
    <location>
        <begin position="181"/>
        <end position="199"/>
    </location>
</feature>
<dbReference type="AlphaFoldDB" id="Q9Z3V3"/>
<dbReference type="InterPro" id="IPR009915">
    <property type="entry name" value="NnrU_dom"/>
</dbReference>
<proteinExistence type="predicted"/>
<protein>
    <submittedName>
        <fullName evidence="7">NnrU</fullName>
    </submittedName>
</protein>
<keyword evidence="2 5" id="KW-0812">Transmembrane</keyword>
<feature type="transmembrane region" description="Helical" evidence="5">
    <location>
        <begin position="156"/>
        <end position="175"/>
    </location>
</feature>
<name>Q9Z3V3_9HYPH</name>
<reference evidence="7" key="1">
    <citation type="journal article" date="1999" name="J. Bacteriol.">
        <title>The periplasmic nitrate reductase in Pseudomonas sp. strain G-179 catalyzes the first step of denitrification.</title>
        <authorList>
            <person name="Bedzyk L."/>
            <person name="Wang T."/>
            <person name="Ye R.W."/>
        </authorList>
    </citation>
    <scope>NUCLEOTIDE SEQUENCE</scope>
    <source>
        <strain evidence="7">G-179</strain>
    </source>
</reference>
<feature type="transmembrane region" description="Helical" evidence="5">
    <location>
        <begin position="113"/>
        <end position="135"/>
    </location>
</feature>
<evidence type="ECO:0000256" key="2">
    <source>
        <dbReference type="ARBA" id="ARBA00022692"/>
    </source>
</evidence>
<keyword evidence="3 5" id="KW-1133">Transmembrane helix</keyword>
<evidence type="ECO:0000313" key="7">
    <source>
        <dbReference type="EMBL" id="AAC79454.1"/>
    </source>
</evidence>